<dbReference type="Proteomes" id="UP000196531">
    <property type="component" value="Unassembled WGS sequence"/>
</dbReference>
<evidence type="ECO:0000313" key="2">
    <source>
        <dbReference type="EMBL" id="OUR97436.1"/>
    </source>
</evidence>
<evidence type="ECO:0000256" key="1">
    <source>
        <dbReference type="SAM" id="SignalP"/>
    </source>
</evidence>
<accession>A0A1Y5F926</accession>
<dbReference type="EMBL" id="MAAO01000006">
    <property type="protein sequence ID" value="OUR97436.1"/>
    <property type="molecule type" value="Genomic_DNA"/>
</dbReference>
<gene>
    <name evidence="2" type="ORF">A9Q84_14010</name>
</gene>
<dbReference type="AlphaFoldDB" id="A0A1Y5F926"/>
<organism evidence="2 3">
    <name type="scientific">Halobacteriovorax marinus</name>
    <dbReference type="NCBI Taxonomy" id="97084"/>
    <lineage>
        <taxon>Bacteria</taxon>
        <taxon>Pseudomonadati</taxon>
        <taxon>Bdellovibrionota</taxon>
        <taxon>Bacteriovoracia</taxon>
        <taxon>Bacteriovoracales</taxon>
        <taxon>Halobacteriovoraceae</taxon>
        <taxon>Halobacteriovorax</taxon>
    </lineage>
</organism>
<comment type="caution">
    <text evidence="2">The sequence shown here is derived from an EMBL/GenBank/DDBJ whole genome shotgun (WGS) entry which is preliminary data.</text>
</comment>
<reference evidence="3" key="1">
    <citation type="journal article" date="2017" name="Proc. Natl. Acad. Sci. U.S.A.">
        <title>Simulation of Deepwater Horizon oil plume reveals substrate specialization within a complex community of hydrocarbon-degraders.</title>
        <authorList>
            <person name="Hu P."/>
            <person name="Dubinsky E.A."/>
            <person name="Probst A.J."/>
            <person name="Wang J."/>
            <person name="Sieber C.M.K."/>
            <person name="Tom L.M."/>
            <person name="Gardinali P."/>
            <person name="Banfield J.F."/>
            <person name="Atlas R.M."/>
            <person name="Andersen G.L."/>
        </authorList>
    </citation>
    <scope>NUCLEOTIDE SEQUENCE [LARGE SCALE GENOMIC DNA]</scope>
</reference>
<evidence type="ECO:0008006" key="4">
    <source>
        <dbReference type="Google" id="ProtNLM"/>
    </source>
</evidence>
<evidence type="ECO:0000313" key="3">
    <source>
        <dbReference type="Proteomes" id="UP000196531"/>
    </source>
</evidence>
<keyword evidence="1" id="KW-0732">Signal</keyword>
<sequence>MIKLIAALLLLTNTSYANSPLQLEGDYLHCWDGETELAFYSDEDVLDYEATPLELLSKKNILKIRTKGKTYTYSQNVIIMSDGAGNDAVQVLAIDDFGPFEPVVQFTFEHEGAYLNGYYALPNEDLDLTNDHIASYRFQKAISFEGMFCNVGLEDQFGL</sequence>
<name>A0A1Y5F926_9BACT</name>
<feature type="chain" id="PRO_5012441354" description="Lipoprotein" evidence="1">
    <location>
        <begin position="18"/>
        <end position="159"/>
    </location>
</feature>
<proteinExistence type="predicted"/>
<protein>
    <recommendedName>
        <fullName evidence="4">Lipoprotein</fullName>
    </recommendedName>
</protein>
<feature type="signal peptide" evidence="1">
    <location>
        <begin position="1"/>
        <end position="17"/>
    </location>
</feature>